<gene>
    <name evidence="2" type="ORF">V6N12_062448</name>
</gene>
<evidence type="ECO:0000313" key="3">
    <source>
        <dbReference type="Proteomes" id="UP001472677"/>
    </source>
</evidence>
<dbReference type="Proteomes" id="UP001472677">
    <property type="component" value="Unassembled WGS sequence"/>
</dbReference>
<protein>
    <recommendedName>
        <fullName evidence="4">DUF4283 domain-containing protein</fullName>
    </recommendedName>
</protein>
<evidence type="ECO:0008006" key="4">
    <source>
        <dbReference type="Google" id="ProtNLM"/>
    </source>
</evidence>
<evidence type="ECO:0000256" key="1">
    <source>
        <dbReference type="SAM" id="MobiDB-lite"/>
    </source>
</evidence>
<proteinExistence type="predicted"/>
<feature type="region of interest" description="Disordered" evidence="1">
    <location>
        <begin position="1"/>
        <end position="43"/>
    </location>
</feature>
<sequence length="507" mass="56257">MENSLPSPRISRKHRRLDNDPLDDGGPLSGSPEAVHQKPIPSIPSYMDSLMKNSSNLPSEIDECIDDDDDDDIEFEEGEVVRNTIDGLISIDFSDRILSLAEKALIRQLLLSCWDVDWVDPWTADFSSTVPFPAKVVVWIRLPGLSVTLYKKSIITEIGECIGPVVKMDFQTECGRRGRFARMAVRIDLDLHHEEPMEAPVIPEQVKPASPFGPWMVVERRQRRITKQPTANPGKSNGVVFRASRFNHIHDLDQVEPSGKRVESFLQPQPQSVVQTALSKAKLKSKISHSTSRLASKTTPTVNLDTSKHSTVVMDENSNPNVHHFFRPLDDPANGNFKHIAGDSSTRPLGDPPDNSINSVVQPEGPDTLGKIRNNSGTNPKEGLSHALDSITRVSCTSLWHALSSYWSKLRAGVAWSIGNGSIVRPLDDVWVPSLGPLRDYLVSPDSFFSASSLSDLLDSEGNWDCRKLVEYFTIDAFPHILSSRALTLRIPMILSFGVGTLSIFSR</sequence>
<dbReference type="PANTHER" id="PTHR31286:SF173">
    <property type="entry name" value="DUF4283 DOMAIN-CONTAINING PROTEIN"/>
    <property type="match status" value="1"/>
</dbReference>
<dbReference type="InterPro" id="IPR040256">
    <property type="entry name" value="At4g02000-like"/>
</dbReference>
<reference evidence="2 3" key="1">
    <citation type="journal article" date="2024" name="G3 (Bethesda)">
        <title>Genome assembly of Hibiscus sabdariffa L. provides insights into metabolisms of medicinal natural products.</title>
        <authorList>
            <person name="Kim T."/>
        </authorList>
    </citation>
    <scope>NUCLEOTIDE SEQUENCE [LARGE SCALE GENOMIC DNA]</scope>
    <source>
        <strain evidence="2">TK-2024</strain>
        <tissue evidence="2">Old leaves</tissue>
    </source>
</reference>
<name>A0ABR2F8V5_9ROSI</name>
<dbReference type="PANTHER" id="PTHR31286">
    <property type="entry name" value="GLYCINE-RICH CELL WALL STRUCTURAL PROTEIN 1.8-LIKE"/>
    <property type="match status" value="1"/>
</dbReference>
<accession>A0ABR2F8V5</accession>
<dbReference type="EMBL" id="JBBPBM010000007">
    <property type="protein sequence ID" value="KAK8574766.1"/>
    <property type="molecule type" value="Genomic_DNA"/>
</dbReference>
<comment type="caution">
    <text evidence="2">The sequence shown here is derived from an EMBL/GenBank/DDBJ whole genome shotgun (WGS) entry which is preliminary data.</text>
</comment>
<evidence type="ECO:0000313" key="2">
    <source>
        <dbReference type="EMBL" id="KAK8574766.1"/>
    </source>
</evidence>
<organism evidence="2 3">
    <name type="scientific">Hibiscus sabdariffa</name>
    <name type="common">roselle</name>
    <dbReference type="NCBI Taxonomy" id="183260"/>
    <lineage>
        <taxon>Eukaryota</taxon>
        <taxon>Viridiplantae</taxon>
        <taxon>Streptophyta</taxon>
        <taxon>Embryophyta</taxon>
        <taxon>Tracheophyta</taxon>
        <taxon>Spermatophyta</taxon>
        <taxon>Magnoliopsida</taxon>
        <taxon>eudicotyledons</taxon>
        <taxon>Gunneridae</taxon>
        <taxon>Pentapetalae</taxon>
        <taxon>rosids</taxon>
        <taxon>malvids</taxon>
        <taxon>Malvales</taxon>
        <taxon>Malvaceae</taxon>
        <taxon>Malvoideae</taxon>
        <taxon>Hibiscus</taxon>
    </lineage>
</organism>
<keyword evidence="3" id="KW-1185">Reference proteome</keyword>